<dbReference type="PROSITE" id="PS51257">
    <property type="entry name" value="PROKAR_LIPOPROTEIN"/>
    <property type="match status" value="1"/>
</dbReference>
<feature type="domain" description="YMGG-like Gly-zipper" evidence="2">
    <location>
        <begin position="33"/>
        <end position="74"/>
    </location>
</feature>
<dbReference type="InterPro" id="IPR027367">
    <property type="entry name" value="Gly-zipper_YMGG"/>
</dbReference>
<dbReference type="Proteomes" id="UP000574761">
    <property type="component" value="Unassembled WGS sequence"/>
</dbReference>
<keyword evidence="4" id="KW-1185">Reference proteome</keyword>
<name>A0A7W6GJT3_9HYPH</name>
<dbReference type="EMBL" id="JACIEE010000007">
    <property type="protein sequence ID" value="MBB3978346.1"/>
    <property type="molecule type" value="Genomic_DNA"/>
</dbReference>
<protein>
    <recommendedName>
        <fullName evidence="2">YMGG-like Gly-zipper domain-containing protein</fullName>
    </recommendedName>
</protein>
<sequence length="98" mass="10005">MMKHSMSRKGRKMRKFYLLLVLAGIAASSCTPTERGAGIGAATGAVIGGAVTGDVRGAAVGAAIGGVSGAVIGNVAGRPGQCYYRDRYGRRYIAACPR</sequence>
<accession>A0A7W6GJT3</accession>
<comment type="caution">
    <text evidence="3">The sequence shown here is derived from an EMBL/GenBank/DDBJ whole genome shotgun (WGS) entry which is preliminary data.</text>
</comment>
<reference evidence="3 4" key="1">
    <citation type="submission" date="2020-08" db="EMBL/GenBank/DDBJ databases">
        <title>Genomic Encyclopedia of Type Strains, Phase IV (KMG-IV): sequencing the most valuable type-strain genomes for metagenomic binning, comparative biology and taxonomic classification.</title>
        <authorList>
            <person name="Goeker M."/>
        </authorList>
    </citation>
    <scope>NUCLEOTIDE SEQUENCE [LARGE SCALE GENOMIC DNA]</scope>
    <source>
        <strain evidence="3 4">DSM 100211</strain>
    </source>
</reference>
<feature type="chain" id="PRO_5031522525" description="YMGG-like Gly-zipper domain-containing protein" evidence="1">
    <location>
        <begin position="29"/>
        <end position="98"/>
    </location>
</feature>
<evidence type="ECO:0000313" key="4">
    <source>
        <dbReference type="Proteomes" id="UP000574761"/>
    </source>
</evidence>
<evidence type="ECO:0000256" key="1">
    <source>
        <dbReference type="SAM" id="SignalP"/>
    </source>
</evidence>
<gene>
    <name evidence="3" type="ORF">GGQ64_003580</name>
</gene>
<dbReference type="AlphaFoldDB" id="A0A7W6GJT3"/>
<organism evidence="3 4">
    <name type="scientific">Mycoplana azooxidifex</name>
    <dbReference type="NCBI Taxonomy" id="1636188"/>
    <lineage>
        <taxon>Bacteria</taxon>
        <taxon>Pseudomonadati</taxon>
        <taxon>Pseudomonadota</taxon>
        <taxon>Alphaproteobacteria</taxon>
        <taxon>Hyphomicrobiales</taxon>
        <taxon>Rhizobiaceae</taxon>
        <taxon>Mycoplana</taxon>
    </lineage>
</organism>
<evidence type="ECO:0000259" key="2">
    <source>
        <dbReference type="Pfam" id="PF13441"/>
    </source>
</evidence>
<dbReference type="Pfam" id="PF13441">
    <property type="entry name" value="Gly-zipper_YMGG"/>
    <property type="match status" value="1"/>
</dbReference>
<proteinExistence type="predicted"/>
<evidence type="ECO:0000313" key="3">
    <source>
        <dbReference type="EMBL" id="MBB3978346.1"/>
    </source>
</evidence>
<keyword evidence="1" id="KW-0732">Signal</keyword>
<feature type="signal peptide" evidence="1">
    <location>
        <begin position="1"/>
        <end position="28"/>
    </location>
</feature>